<dbReference type="PANTHER" id="PTHR46838:SF1">
    <property type="entry name" value="TUMOR NECROSIS FACTOR RECEPTOR SUPERFAMILY MEMBER 14"/>
    <property type="match status" value="1"/>
</dbReference>
<dbReference type="GO" id="GO:2000406">
    <property type="term" value="P:positive regulation of T cell migration"/>
    <property type="evidence" value="ECO:0007669"/>
    <property type="project" value="TreeGrafter"/>
</dbReference>
<dbReference type="KEGG" id="char:105896764"/>
<dbReference type="GeneID" id="105896764"/>
<dbReference type="FunFam" id="2.10.50.10:FF:000007">
    <property type="entry name" value="TNF receptor superfamily member 14"/>
    <property type="match status" value="1"/>
</dbReference>
<keyword evidence="3" id="KW-0812">Transmembrane</keyword>
<evidence type="ECO:0000313" key="6">
    <source>
        <dbReference type="Proteomes" id="UP000515152"/>
    </source>
</evidence>
<dbReference type="GeneTree" id="ENSGT00950000183126"/>
<keyword evidence="1" id="KW-1015">Disulfide bond</keyword>
<feature type="transmembrane region" description="Helical" evidence="3">
    <location>
        <begin position="191"/>
        <end position="209"/>
    </location>
</feature>
<dbReference type="GO" id="GO:0009897">
    <property type="term" value="C:external side of plasma membrane"/>
    <property type="evidence" value="ECO:0007669"/>
    <property type="project" value="TreeGrafter"/>
</dbReference>
<dbReference type="PROSITE" id="PS50050">
    <property type="entry name" value="TNFR_NGFR_2"/>
    <property type="match status" value="1"/>
</dbReference>
<dbReference type="AlphaFoldDB" id="A0A8M1KMM9"/>
<feature type="region of interest" description="Disordered" evidence="2">
    <location>
        <begin position="221"/>
        <end position="257"/>
    </location>
</feature>
<dbReference type="Proteomes" id="UP000515152">
    <property type="component" value="Chromosome 4"/>
</dbReference>
<dbReference type="GO" id="GO:0002720">
    <property type="term" value="P:positive regulation of cytokine production involved in immune response"/>
    <property type="evidence" value="ECO:0007669"/>
    <property type="project" value="TreeGrafter"/>
</dbReference>
<feature type="chain" id="PRO_5044692808" evidence="4">
    <location>
        <begin position="20"/>
        <end position="287"/>
    </location>
</feature>
<comment type="caution">
    <text evidence="1">Lacks conserved residue(s) required for the propagation of feature annotation.</text>
</comment>
<feature type="domain" description="TNFR-Cys" evidence="5">
    <location>
        <begin position="56"/>
        <end position="98"/>
    </location>
</feature>
<evidence type="ECO:0000313" key="8">
    <source>
        <dbReference type="RefSeq" id="XP_042563638.1"/>
    </source>
</evidence>
<feature type="signal peptide" evidence="4">
    <location>
        <begin position="1"/>
        <end position="19"/>
    </location>
</feature>
<feature type="compositionally biased region" description="Polar residues" evidence="2">
    <location>
        <begin position="232"/>
        <end position="241"/>
    </location>
</feature>
<dbReference type="SMART" id="SM00208">
    <property type="entry name" value="TNFR"/>
    <property type="match status" value="4"/>
</dbReference>
<keyword evidence="4" id="KW-0732">Signal</keyword>
<dbReference type="GO" id="GO:0046642">
    <property type="term" value="P:negative regulation of alpha-beta T cell proliferation"/>
    <property type="evidence" value="ECO:0007669"/>
    <property type="project" value="TreeGrafter"/>
</dbReference>
<evidence type="ECO:0000313" key="7">
    <source>
        <dbReference type="RefSeq" id="XP_042563637.1"/>
    </source>
</evidence>
<dbReference type="InterPro" id="IPR001368">
    <property type="entry name" value="TNFR/NGFR_Cys_rich_reg"/>
</dbReference>
<keyword evidence="3" id="KW-1133">Transmembrane helix</keyword>
<evidence type="ECO:0000256" key="1">
    <source>
        <dbReference type="PROSITE-ProRule" id="PRU00206"/>
    </source>
</evidence>
<keyword evidence="3" id="KW-0472">Membrane</keyword>
<evidence type="ECO:0000256" key="3">
    <source>
        <dbReference type="SAM" id="Phobius"/>
    </source>
</evidence>
<reference evidence="7 8" key="1">
    <citation type="submission" date="2025-04" db="UniProtKB">
        <authorList>
            <consortium name="RefSeq"/>
        </authorList>
    </citation>
    <scope>IDENTIFICATION</scope>
</reference>
<protein>
    <submittedName>
        <fullName evidence="7 8">Tumor necrosis factor receptor superfamily member 14-like</fullName>
    </submittedName>
</protein>
<name>A0A8M1KMM9_CLUHA</name>
<keyword evidence="6" id="KW-1185">Reference proteome</keyword>
<gene>
    <name evidence="7 8" type="primary">LOC105896764</name>
</gene>
<dbReference type="RefSeq" id="XP_042563637.1">
    <property type="nucleotide sequence ID" value="XM_042707703.1"/>
</dbReference>
<organism evidence="6 8">
    <name type="scientific">Clupea harengus</name>
    <name type="common">Atlantic herring</name>
    <dbReference type="NCBI Taxonomy" id="7950"/>
    <lineage>
        <taxon>Eukaryota</taxon>
        <taxon>Metazoa</taxon>
        <taxon>Chordata</taxon>
        <taxon>Craniata</taxon>
        <taxon>Vertebrata</taxon>
        <taxon>Euteleostomi</taxon>
        <taxon>Actinopterygii</taxon>
        <taxon>Neopterygii</taxon>
        <taxon>Teleostei</taxon>
        <taxon>Clupei</taxon>
        <taxon>Clupeiformes</taxon>
        <taxon>Clupeoidei</taxon>
        <taxon>Clupeidae</taxon>
        <taxon>Clupea</taxon>
    </lineage>
</organism>
<accession>A0A8M1KMM9</accession>
<evidence type="ECO:0000256" key="2">
    <source>
        <dbReference type="SAM" id="MobiDB-lite"/>
    </source>
</evidence>
<dbReference type="PANTHER" id="PTHR46838">
    <property type="entry name" value="TUMOR NECROSIS FACTOR RECEPTOR SUPERFAMILY MEMBER 14"/>
    <property type="match status" value="1"/>
</dbReference>
<feature type="repeat" description="TNFR-Cys" evidence="1">
    <location>
        <begin position="56"/>
        <end position="98"/>
    </location>
</feature>
<dbReference type="PROSITE" id="PS00652">
    <property type="entry name" value="TNFR_NGFR_1"/>
    <property type="match status" value="2"/>
</dbReference>
<evidence type="ECO:0000256" key="4">
    <source>
        <dbReference type="SAM" id="SignalP"/>
    </source>
</evidence>
<dbReference type="Pfam" id="PF00020">
    <property type="entry name" value="TNFR_c6"/>
    <property type="match status" value="1"/>
</dbReference>
<dbReference type="GO" id="GO:0050829">
    <property type="term" value="P:defense response to Gram-negative bacterium"/>
    <property type="evidence" value="ECO:0007669"/>
    <property type="project" value="TreeGrafter"/>
</dbReference>
<dbReference type="GO" id="GO:0050830">
    <property type="term" value="P:defense response to Gram-positive bacterium"/>
    <property type="evidence" value="ECO:0007669"/>
    <property type="project" value="TreeGrafter"/>
</dbReference>
<proteinExistence type="predicted"/>
<evidence type="ECO:0000259" key="5">
    <source>
        <dbReference type="PROSITE" id="PS50050"/>
    </source>
</evidence>
<dbReference type="OrthoDB" id="10031141at2759"/>
<dbReference type="RefSeq" id="XP_042563638.1">
    <property type="nucleotide sequence ID" value="XM_042707704.1"/>
</dbReference>
<feature type="disulfide bond" evidence="1">
    <location>
        <begin position="57"/>
        <end position="72"/>
    </location>
</feature>
<sequence>MEIISKFLFFFAILQPTNCCLRAEYLSGLGECCPMCGRGLVVRKDCTQDSSTSCIPCLKGTYMDEPNGYNKCRQCKRCDSGQGLYTLRECTTTENAMCDLLDGHYCLSFSSPKECSFAGKHTLCTAGQKVKTPGSKTSDTECEDCAKGQYSTDGVNCTAWTDCDAIGKQKVEEGSATFDVKCTDIPRRQRYILLLSVGLSFIMGALVFYGRFQKKNFHSGPDSFRVQESSEELQTPIQESTPSKDSDGVDSGFDGASNTHTLNTHLEECKNPQGLRKELVLIHPPAV</sequence>